<dbReference type="AlphaFoldDB" id="A0A2N9APK1"/>
<organism evidence="1 2">
    <name type="scientific">Methylorubrum extorquens</name>
    <name type="common">Methylobacterium dichloromethanicum</name>
    <name type="synonym">Methylobacterium extorquens</name>
    <dbReference type="NCBI Taxonomy" id="408"/>
    <lineage>
        <taxon>Bacteria</taxon>
        <taxon>Pseudomonadati</taxon>
        <taxon>Pseudomonadota</taxon>
        <taxon>Alphaproteobacteria</taxon>
        <taxon>Hyphomicrobiales</taxon>
        <taxon>Methylobacteriaceae</taxon>
        <taxon>Methylorubrum</taxon>
    </lineage>
</organism>
<protein>
    <submittedName>
        <fullName evidence="1">Uncharacterized protein</fullName>
    </submittedName>
</protein>
<proteinExistence type="predicted"/>
<accession>A0A2N9APK1</accession>
<evidence type="ECO:0000313" key="2">
    <source>
        <dbReference type="Proteomes" id="UP000233769"/>
    </source>
</evidence>
<dbReference type="EMBL" id="LT962688">
    <property type="protein sequence ID" value="SOR29301.1"/>
    <property type="molecule type" value="Genomic_DNA"/>
</dbReference>
<evidence type="ECO:0000313" key="1">
    <source>
        <dbReference type="EMBL" id="SOR29301.1"/>
    </source>
</evidence>
<reference evidence="2" key="1">
    <citation type="submission" date="2017-10" db="EMBL/GenBank/DDBJ databases">
        <authorList>
            <person name="Regsiter A."/>
            <person name="William W."/>
        </authorList>
    </citation>
    <scope>NUCLEOTIDE SEQUENCE [LARGE SCALE GENOMIC DNA]</scope>
</reference>
<dbReference type="Proteomes" id="UP000233769">
    <property type="component" value="Chromosome tk0001"/>
</dbReference>
<sequence length="34" mass="4166">MHPSHRWISIRRRWLLHYARKDLAPSVRALAQEN</sequence>
<gene>
    <name evidence="1" type="ORF">TK0001_2699</name>
</gene>
<name>A0A2N9APK1_METEX</name>